<evidence type="ECO:0000313" key="1">
    <source>
        <dbReference type="EMBL" id="RUL59187.1"/>
    </source>
</evidence>
<protein>
    <recommendedName>
        <fullName evidence="3">SMI1/KNR4 family protein</fullName>
    </recommendedName>
</protein>
<evidence type="ECO:0000313" key="2">
    <source>
        <dbReference type="Proteomes" id="UP000278983"/>
    </source>
</evidence>
<accession>A0A3S0RAA3</accession>
<name>A0A3S0RAA3_9BACT</name>
<sequence length="122" mass="14324">MTVEDFINKAKNQDSRNFFEPYTGDISSVPSGIVELYRKANPINVEIDTRKFGSIHFYPLEDLENLKNDYSFMPKDSFIFASNNGDPIFIENSRFYITYESRFNPEQLSDSFESFLDYIKIK</sequence>
<dbReference type="Gene3D" id="3.40.1580.10">
    <property type="entry name" value="SMI1/KNR4-like"/>
    <property type="match status" value="1"/>
</dbReference>
<organism evidence="1 2">
    <name type="scientific">Prevotella koreensis</name>
    <dbReference type="NCBI Taxonomy" id="2490854"/>
    <lineage>
        <taxon>Bacteria</taxon>
        <taxon>Pseudomonadati</taxon>
        <taxon>Bacteroidota</taxon>
        <taxon>Bacteroidia</taxon>
        <taxon>Bacteroidales</taxon>
        <taxon>Prevotellaceae</taxon>
        <taxon>Prevotella</taxon>
    </lineage>
</organism>
<dbReference type="AlphaFoldDB" id="A0A3S0RAA3"/>
<dbReference type="Proteomes" id="UP000278983">
    <property type="component" value="Unassembled WGS sequence"/>
</dbReference>
<dbReference type="RefSeq" id="WP_126678357.1">
    <property type="nucleotide sequence ID" value="NZ_RYYU01000001.1"/>
</dbReference>
<gene>
    <name evidence="1" type="ORF">EHV08_05025</name>
</gene>
<reference evidence="1 2" key="1">
    <citation type="submission" date="2018-12" db="EMBL/GenBank/DDBJ databases">
        <title>Genome sequencing of Prevotella sp. KCOM 3155 (= JS262).</title>
        <authorList>
            <person name="Kook J.-K."/>
            <person name="Park S.-N."/>
            <person name="Lim Y.K."/>
        </authorList>
    </citation>
    <scope>NUCLEOTIDE SEQUENCE [LARGE SCALE GENOMIC DNA]</scope>
    <source>
        <strain evidence="1 2">KCOM 3155</strain>
    </source>
</reference>
<dbReference type="EMBL" id="RYYU01000001">
    <property type="protein sequence ID" value="RUL59187.1"/>
    <property type="molecule type" value="Genomic_DNA"/>
</dbReference>
<dbReference type="InterPro" id="IPR037883">
    <property type="entry name" value="Knr4/Smi1-like_sf"/>
</dbReference>
<keyword evidence="2" id="KW-1185">Reference proteome</keyword>
<proteinExistence type="predicted"/>
<comment type="caution">
    <text evidence="1">The sequence shown here is derived from an EMBL/GenBank/DDBJ whole genome shotgun (WGS) entry which is preliminary data.</text>
</comment>
<evidence type="ECO:0008006" key="3">
    <source>
        <dbReference type="Google" id="ProtNLM"/>
    </source>
</evidence>